<feature type="region of interest" description="Disordered" evidence="1">
    <location>
        <begin position="313"/>
        <end position="335"/>
    </location>
</feature>
<reference evidence="2 3" key="1">
    <citation type="submission" date="2020-08" db="EMBL/GenBank/DDBJ databases">
        <title>The Agave Microbiome: Exploring the role of microbial communities in plant adaptations to desert environments.</title>
        <authorList>
            <person name="Partida-Martinez L.P."/>
        </authorList>
    </citation>
    <scope>NUCLEOTIDE SEQUENCE [LARGE SCALE GENOMIC DNA]</scope>
    <source>
        <strain evidence="2 3">AS2.3</strain>
    </source>
</reference>
<keyword evidence="3" id="KW-1185">Reference proteome</keyword>
<proteinExistence type="predicted"/>
<sequence length="335" mass="36074">MRLMRNRRPHPPEARPAPDAFAPVPRLRDRHDGWTPERQRAFIAALADCGAVRTAANMVNMSAESAYALRRHPQAASFRAAWHAAQGLGVLRIKDEAFERALHGELVPVMSAGKLMGFRRKRNDRLLMFILHHYGATPDDRRHTIRHITAQATAVAVATHPDGSPSAADPASTAAPAMTQAAAQTTITAASQAAPDDDEAHAATLAAFAGVPLDSAAQAEVLAALAANAARARALPPEDDPDIPYLPLDDAGDHPALLEGGGEPLPAPFIPDEPDWRLLDDPAALDAIDAATQRVAAARTNGDWDREGAMLAADRSRKVERDAQQDIDWEDYEEK</sequence>
<feature type="region of interest" description="Disordered" evidence="1">
    <location>
        <begin position="1"/>
        <end position="30"/>
    </location>
</feature>
<protein>
    <recommendedName>
        <fullName evidence="4">Terminase small subunit</fullName>
    </recommendedName>
</protein>
<evidence type="ECO:0000313" key="3">
    <source>
        <dbReference type="Proteomes" id="UP000517753"/>
    </source>
</evidence>
<dbReference type="Proteomes" id="UP000517753">
    <property type="component" value="Unassembled WGS sequence"/>
</dbReference>
<evidence type="ECO:0008006" key="4">
    <source>
        <dbReference type="Google" id="ProtNLM"/>
    </source>
</evidence>
<gene>
    <name evidence="2" type="ORF">HD841_002595</name>
</gene>
<feature type="compositionally biased region" description="Basic and acidic residues" evidence="1">
    <location>
        <begin position="313"/>
        <end position="324"/>
    </location>
</feature>
<evidence type="ECO:0000256" key="1">
    <source>
        <dbReference type="SAM" id="MobiDB-lite"/>
    </source>
</evidence>
<dbReference type="EMBL" id="JACCBY010000003">
    <property type="protein sequence ID" value="NYD90798.1"/>
    <property type="molecule type" value="Genomic_DNA"/>
</dbReference>
<organism evidence="2 3">
    <name type="scientific">Sphingomonas melonis</name>
    <dbReference type="NCBI Taxonomy" id="152682"/>
    <lineage>
        <taxon>Bacteria</taxon>
        <taxon>Pseudomonadati</taxon>
        <taxon>Pseudomonadota</taxon>
        <taxon>Alphaproteobacteria</taxon>
        <taxon>Sphingomonadales</taxon>
        <taxon>Sphingomonadaceae</taxon>
        <taxon>Sphingomonas</taxon>
    </lineage>
</organism>
<evidence type="ECO:0000313" key="2">
    <source>
        <dbReference type="EMBL" id="NYD90798.1"/>
    </source>
</evidence>
<dbReference type="AlphaFoldDB" id="A0A7Y9K1D1"/>
<comment type="caution">
    <text evidence="2">The sequence shown here is derived from an EMBL/GenBank/DDBJ whole genome shotgun (WGS) entry which is preliminary data.</text>
</comment>
<accession>A0A7Y9K1D1</accession>
<name>A0A7Y9K1D1_9SPHN</name>
<feature type="compositionally biased region" description="Acidic residues" evidence="1">
    <location>
        <begin position="325"/>
        <end position="335"/>
    </location>
</feature>